<name>A0A1R0GRR0_9FUNG</name>
<dbReference type="PROSITE" id="PS50862">
    <property type="entry name" value="AA_TRNA_LIGASE_II"/>
    <property type="match status" value="1"/>
</dbReference>
<dbReference type="Gene3D" id="3.10.20.30">
    <property type="match status" value="1"/>
</dbReference>
<dbReference type="PRINTS" id="PR01047">
    <property type="entry name" value="TRNASYNTHTHR"/>
</dbReference>
<evidence type="ECO:0000256" key="3">
    <source>
        <dbReference type="ARBA" id="ARBA00013163"/>
    </source>
</evidence>
<comment type="subcellular location">
    <subcellularLocation>
        <location evidence="1">Cytoplasm</location>
    </subcellularLocation>
</comment>
<comment type="caution">
    <text evidence="16">The sequence shown here is derived from an EMBL/GenBank/DDBJ whole genome shotgun (WGS) entry which is preliminary data.</text>
</comment>
<dbReference type="InterPro" id="IPR012675">
    <property type="entry name" value="Beta-grasp_dom_sf"/>
</dbReference>
<dbReference type="EMBL" id="LSSL01004283">
    <property type="protein sequence ID" value="OLY79574.1"/>
    <property type="molecule type" value="Genomic_DNA"/>
</dbReference>
<keyword evidence="17" id="KW-1185">Reference proteome</keyword>
<keyword evidence="6" id="KW-0547">Nucleotide-binding</keyword>
<evidence type="ECO:0000313" key="17">
    <source>
        <dbReference type="Proteomes" id="UP000187455"/>
    </source>
</evidence>
<dbReference type="SUPFAM" id="SSF81271">
    <property type="entry name" value="TGS-like"/>
    <property type="match status" value="1"/>
</dbReference>
<dbReference type="PANTHER" id="PTHR11451:SF46">
    <property type="entry name" value="THREONINE--TRNA LIGASE"/>
    <property type="match status" value="1"/>
</dbReference>
<keyword evidence="4" id="KW-0963">Cytoplasm</keyword>
<dbReference type="InterPro" id="IPR002320">
    <property type="entry name" value="Thr-tRNA-ligase_IIa"/>
</dbReference>
<evidence type="ECO:0000256" key="5">
    <source>
        <dbReference type="ARBA" id="ARBA00022598"/>
    </source>
</evidence>
<dbReference type="CDD" id="cd00860">
    <property type="entry name" value="ThrRS_anticodon"/>
    <property type="match status" value="1"/>
</dbReference>
<dbReference type="InterPro" id="IPR018163">
    <property type="entry name" value="Thr/Ala-tRNA-synth_IIc_edit"/>
</dbReference>
<dbReference type="OrthoDB" id="5423599at2759"/>
<evidence type="ECO:0000256" key="1">
    <source>
        <dbReference type="ARBA" id="ARBA00004496"/>
    </source>
</evidence>
<dbReference type="GO" id="GO:0005524">
    <property type="term" value="F:ATP binding"/>
    <property type="evidence" value="ECO:0007669"/>
    <property type="project" value="UniProtKB-KW"/>
</dbReference>
<dbReference type="PROSITE" id="PS51880">
    <property type="entry name" value="TGS"/>
    <property type="match status" value="1"/>
</dbReference>
<dbReference type="Proteomes" id="UP000187455">
    <property type="component" value="Unassembled WGS sequence"/>
</dbReference>
<dbReference type="Gene3D" id="3.40.50.800">
    <property type="entry name" value="Anticodon-binding domain"/>
    <property type="match status" value="1"/>
</dbReference>
<dbReference type="PANTHER" id="PTHR11451">
    <property type="entry name" value="THREONINE-TRNA LIGASE"/>
    <property type="match status" value="1"/>
</dbReference>
<dbReference type="InterPro" id="IPR006195">
    <property type="entry name" value="aa-tRNA-synth_II"/>
</dbReference>
<dbReference type="InterPro" id="IPR012947">
    <property type="entry name" value="tRNA_SAD"/>
</dbReference>
<dbReference type="InterPro" id="IPR004095">
    <property type="entry name" value="TGS"/>
</dbReference>
<feature type="domain" description="TGS" evidence="15">
    <location>
        <begin position="63"/>
        <end position="127"/>
    </location>
</feature>
<dbReference type="STRING" id="133383.A0A1R0GRR0"/>
<dbReference type="Gene3D" id="3.30.980.10">
    <property type="entry name" value="Threonyl-trna Synthetase, Chain A, domain 2"/>
    <property type="match status" value="1"/>
</dbReference>
<evidence type="ECO:0000259" key="15">
    <source>
        <dbReference type="PROSITE" id="PS51880"/>
    </source>
</evidence>
<comment type="similarity">
    <text evidence="2">Belongs to the class-II aminoacyl-tRNA synthetase family.</text>
</comment>
<evidence type="ECO:0000256" key="11">
    <source>
        <dbReference type="ARBA" id="ARBA00049515"/>
    </source>
</evidence>
<dbReference type="SMART" id="SM00863">
    <property type="entry name" value="tRNA_SAD"/>
    <property type="match status" value="1"/>
</dbReference>
<keyword evidence="8" id="KW-0648">Protein biosynthesis</keyword>
<evidence type="ECO:0000259" key="14">
    <source>
        <dbReference type="PROSITE" id="PS50862"/>
    </source>
</evidence>
<proteinExistence type="inferred from homology"/>
<comment type="catalytic activity">
    <reaction evidence="11">
        <text>tRNA(Thr) + L-threonine + ATP = L-threonyl-tRNA(Thr) + AMP + diphosphate + H(+)</text>
        <dbReference type="Rhea" id="RHEA:24624"/>
        <dbReference type="Rhea" id="RHEA-COMP:9670"/>
        <dbReference type="Rhea" id="RHEA-COMP:9704"/>
        <dbReference type="ChEBI" id="CHEBI:15378"/>
        <dbReference type="ChEBI" id="CHEBI:30616"/>
        <dbReference type="ChEBI" id="CHEBI:33019"/>
        <dbReference type="ChEBI" id="CHEBI:57926"/>
        <dbReference type="ChEBI" id="CHEBI:78442"/>
        <dbReference type="ChEBI" id="CHEBI:78534"/>
        <dbReference type="ChEBI" id="CHEBI:456215"/>
        <dbReference type="EC" id="6.1.1.3"/>
    </reaction>
</comment>
<evidence type="ECO:0000256" key="8">
    <source>
        <dbReference type="ARBA" id="ARBA00022917"/>
    </source>
</evidence>
<feature type="domain" description="Aminoacyl-transfer RNA synthetases class-II family profile" evidence="14">
    <location>
        <begin position="335"/>
        <end position="610"/>
    </location>
</feature>
<feature type="region of interest" description="Disordered" evidence="13">
    <location>
        <begin position="1"/>
        <end position="27"/>
    </location>
</feature>
<dbReference type="InterPro" id="IPR002314">
    <property type="entry name" value="aa-tRNA-synt_IIb"/>
</dbReference>
<dbReference type="GO" id="GO:0005739">
    <property type="term" value="C:mitochondrion"/>
    <property type="evidence" value="ECO:0007669"/>
    <property type="project" value="TreeGrafter"/>
</dbReference>
<evidence type="ECO:0000313" key="16">
    <source>
        <dbReference type="EMBL" id="OLY79574.1"/>
    </source>
</evidence>
<dbReference type="FunFam" id="3.30.930.10:FF:000009">
    <property type="entry name" value="Threonine--tRNA ligase 2, cytoplasmic"/>
    <property type="match status" value="1"/>
</dbReference>
<keyword evidence="9" id="KW-0030">Aminoacyl-tRNA synthetase</keyword>
<dbReference type="Pfam" id="PF07973">
    <property type="entry name" value="tRNA_SAD"/>
    <property type="match status" value="1"/>
</dbReference>
<dbReference type="InterPro" id="IPR004154">
    <property type="entry name" value="Anticodon-bd"/>
</dbReference>
<gene>
    <name evidence="16" type="ORF">AYI68_g6352</name>
</gene>
<dbReference type="InterPro" id="IPR045864">
    <property type="entry name" value="aa-tRNA-synth_II/BPL/LPL"/>
</dbReference>
<evidence type="ECO:0000256" key="7">
    <source>
        <dbReference type="ARBA" id="ARBA00022840"/>
    </source>
</evidence>
<evidence type="ECO:0000256" key="9">
    <source>
        <dbReference type="ARBA" id="ARBA00023146"/>
    </source>
</evidence>
<sequence length="721" mass="81913">MELDNKVKDLSISEPKSAPAKKKAPKSNAESLTLVEYPEYINKRIEIFERLKKIQDDAISKKDRVTIKITLPDGKVIDGISYETTPMEIAKSISSSLAKKLVIAKVNDQLWDTIRPLETDCSLQLLDFDSDEGKSVYWHSSAHVLGEACELRFGCNLCIGPPIEEGFYYEFGLPETFSHGVSQADYAPIESLANKAIKEKQRFERLEISKADLLDMFSYNKYKVQLIESKIPDNTSTTVYRCGPLIDLCRGPHIPDTGRIGAISVTKNSSSYFLGDAKNDSLQRLYGISFPDKKQMTEYKKFLEEASKRDHRKIGKDQELFYFNELSPGSAFFLPHGTRIYNTLQEFIRSEYRKRGFEEVVTPNIFNVKLWEKSGHWQNYREDMFSLDVEKETFALKPMNCPSHCLIFAMRERSYRELPIRLADFGVLHRNEASGALTGLTRVRRFQQDDAHIFCTSEQVGDEILSALSFLDSVYSVFGFTFELVLSTRPEKYLGEIEVWDLAEKQLAEAMDTFGVKWNLNPGDGAFYGPKIDITIKDAIGRRFQCATIQLDFQLPNRFDLVYRAPADSSNDDPNDTSSFPRPIIIHRAILGSFERMIAILTENFAGKWPFWLSPRQMTVIPIAGPLNGYAQLVHDRLSEAGFYVDIDLGGETLNKKIRNAQLSQYNFVLVVGQQEESEGSVNVRNRDDPNSAKGQTILLEDFIAKAQGLKKSMKIVNALD</sequence>
<evidence type="ECO:0000256" key="6">
    <source>
        <dbReference type="ARBA" id="ARBA00022741"/>
    </source>
</evidence>
<dbReference type="Pfam" id="PF00587">
    <property type="entry name" value="tRNA-synt_2b"/>
    <property type="match status" value="1"/>
</dbReference>
<dbReference type="SUPFAM" id="SSF52954">
    <property type="entry name" value="Class II aaRS ABD-related"/>
    <property type="match status" value="1"/>
</dbReference>
<dbReference type="SUPFAM" id="SSF55186">
    <property type="entry name" value="ThrRS/AlaRS common domain"/>
    <property type="match status" value="1"/>
</dbReference>
<reference evidence="16 17" key="1">
    <citation type="journal article" date="2016" name="Mol. Biol. Evol.">
        <title>Genome-Wide Survey of Gut Fungi (Harpellales) Reveals the First Horizontally Transferred Ubiquitin Gene from a Mosquito Host.</title>
        <authorList>
            <person name="Wang Y."/>
            <person name="White M.M."/>
            <person name="Kvist S."/>
            <person name="Moncalvo J.M."/>
        </authorList>
    </citation>
    <scope>NUCLEOTIDE SEQUENCE [LARGE SCALE GENOMIC DNA]</scope>
    <source>
        <strain evidence="16 17">ALG-7-W6</strain>
    </source>
</reference>
<dbReference type="InterPro" id="IPR047246">
    <property type="entry name" value="ThrRS_anticodon"/>
</dbReference>
<evidence type="ECO:0000256" key="12">
    <source>
        <dbReference type="ARBA" id="ARBA00073157"/>
    </source>
</evidence>
<protein>
    <recommendedName>
        <fullName evidence="12">Threonine--tRNA ligase, cytoplasmic</fullName>
        <ecNumber evidence="3">6.1.1.3</ecNumber>
    </recommendedName>
    <alternativeName>
        <fullName evidence="10">Threonyl-tRNA synthetase</fullName>
    </alternativeName>
</protein>
<dbReference type="CDD" id="cd00771">
    <property type="entry name" value="ThrRS_core"/>
    <property type="match status" value="1"/>
</dbReference>
<dbReference type="FunFam" id="3.10.20.30:FF:000006">
    <property type="entry name" value="Threonine--tRNA ligase, cytoplasmic"/>
    <property type="match status" value="1"/>
</dbReference>
<evidence type="ECO:0000256" key="2">
    <source>
        <dbReference type="ARBA" id="ARBA00008226"/>
    </source>
</evidence>
<dbReference type="GO" id="GO:0004829">
    <property type="term" value="F:threonine-tRNA ligase activity"/>
    <property type="evidence" value="ECO:0007669"/>
    <property type="project" value="UniProtKB-EC"/>
</dbReference>
<keyword evidence="5 16" id="KW-0436">Ligase</keyword>
<feature type="compositionally biased region" description="Basic and acidic residues" evidence="13">
    <location>
        <begin position="1"/>
        <end position="11"/>
    </location>
</feature>
<dbReference type="InterPro" id="IPR033728">
    <property type="entry name" value="ThrRS_core"/>
</dbReference>
<dbReference type="CDD" id="cd01667">
    <property type="entry name" value="TGS_ThrRS"/>
    <property type="match status" value="1"/>
</dbReference>
<keyword evidence="7" id="KW-0067">ATP-binding</keyword>
<dbReference type="Pfam" id="PF02824">
    <property type="entry name" value="TGS"/>
    <property type="match status" value="1"/>
</dbReference>
<dbReference type="InterPro" id="IPR036621">
    <property type="entry name" value="Anticodon-bd_dom_sf"/>
</dbReference>
<dbReference type="FunFam" id="3.30.980.10:FF:000005">
    <property type="entry name" value="Threonyl-tRNA synthetase, mitochondrial"/>
    <property type="match status" value="1"/>
</dbReference>
<dbReference type="HAMAP" id="MF_00184">
    <property type="entry name" value="Thr_tRNA_synth"/>
    <property type="match status" value="1"/>
</dbReference>
<dbReference type="Gene3D" id="3.30.930.10">
    <property type="entry name" value="Bira Bifunctional Protein, Domain 2"/>
    <property type="match status" value="1"/>
</dbReference>
<organism evidence="16 17">
    <name type="scientific">Smittium mucronatum</name>
    <dbReference type="NCBI Taxonomy" id="133383"/>
    <lineage>
        <taxon>Eukaryota</taxon>
        <taxon>Fungi</taxon>
        <taxon>Fungi incertae sedis</taxon>
        <taxon>Zoopagomycota</taxon>
        <taxon>Kickxellomycotina</taxon>
        <taxon>Harpellomycetes</taxon>
        <taxon>Harpellales</taxon>
        <taxon>Legeriomycetaceae</taxon>
        <taxon>Smittium</taxon>
    </lineage>
</organism>
<evidence type="ECO:0000256" key="13">
    <source>
        <dbReference type="SAM" id="MobiDB-lite"/>
    </source>
</evidence>
<accession>A0A1R0GRR0</accession>
<dbReference type="SUPFAM" id="SSF55681">
    <property type="entry name" value="Class II aaRS and biotin synthetases"/>
    <property type="match status" value="1"/>
</dbReference>
<dbReference type="AlphaFoldDB" id="A0A1R0GRR0"/>
<evidence type="ECO:0000256" key="4">
    <source>
        <dbReference type="ARBA" id="ARBA00022490"/>
    </source>
</evidence>
<dbReference type="EC" id="6.1.1.3" evidence="3"/>
<dbReference type="GO" id="GO:0006435">
    <property type="term" value="P:threonyl-tRNA aminoacylation"/>
    <property type="evidence" value="ECO:0007669"/>
    <property type="project" value="InterPro"/>
</dbReference>
<dbReference type="Pfam" id="PF03129">
    <property type="entry name" value="HGTP_anticodon"/>
    <property type="match status" value="1"/>
</dbReference>
<dbReference type="InterPro" id="IPR012676">
    <property type="entry name" value="TGS-like"/>
</dbReference>
<dbReference type="NCBIfam" id="TIGR00418">
    <property type="entry name" value="thrS"/>
    <property type="match status" value="1"/>
</dbReference>
<evidence type="ECO:0000256" key="10">
    <source>
        <dbReference type="ARBA" id="ARBA00031900"/>
    </source>
</evidence>